<evidence type="ECO:0000256" key="4">
    <source>
        <dbReference type="ARBA" id="ARBA00023136"/>
    </source>
</evidence>
<evidence type="ECO:0000256" key="3">
    <source>
        <dbReference type="ARBA" id="ARBA00022989"/>
    </source>
</evidence>
<organism evidence="7 8">
    <name type="scientific">Verticillium longisporum</name>
    <name type="common">Verticillium dahliae var. longisporum</name>
    <dbReference type="NCBI Taxonomy" id="100787"/>
    <lineage>
        <taxon>Eukaryota</taxon>
        <taxon>Fungi</taxon>
        <taxon>Dikarya</taxon>
        <taxon>Ascomycota</taxon>
        <taxon>Pezizomycotina</taxon>
        <taxon>Sordariomycetes</taxon>
        <taxon>Hypocreomycetidae</taxon>
        <taxon>Glomerellales</taxon>
        <taxon>Plectosphaerellaceae</taxon>
        <taxon>Verticillium</taxon>
    </lineage>
</organism>
<feature type="transmembrane region" description="Helical" evidence="5">
    <location>
        <begin position="305"/>
        <end position="325"/>
    </location>
</feature>
<keyword evidence="4 5" id="KW-0472">Membrane</keyword>
<comment type="subcellular location">
    <subcellularLocation>
        <location evidence="1">Membrane</location>
        <topology evidence="1">Multi-pass membrane protein</topology>
    </subcellularLocation>
</comment>
<dbReference type="EMBL" id="CVQI01034162">
    <property type="protein sequence ID" value="CRK44613.1"/>
    <property type="molecule type" value="Genomic_DNA"/>
</dbReference>
<feature type="transmembrane region" description="Helical" evidence="5">
    <location>
        <begin position="414"/>
        <end position="441"/>
    </location>
</feature>
<dbReference type="PANTHER" id="PTHR43341">
    <property type="entry name" value="AMINO ACID PERMEASE"/>
    <property type="match status" value="1"/>
</dbReference>
<evidence type="ECO:0000313" key="8">
    <source>
        <dbReference type="Proteomes" id="UP000045706"/>
    </source>
</evidence>
<feature type="transmembrane region" description="Helical" evidence="5">
    <location>
        <begin position="162"/>
        <end position="182"/>
    </location>
</feature>
<feature type="transmembrane region" description="Helical" evidence="5">
    <location>
        <begin position="203"/>
        <end position="221"/>
    </location>
</feature>
<evidence type="ECO:0000259" key="6">
    <source>
        <dbReference type="Pfam" id="PF00324"/>
    </source>
</evidence>
<sequence length="571" mass="62273">MKTEDGINAVESRVDGSQVDVGLKNDGSDGMAAKYGETHRGLKPRHVHLMAIGGSIGVGLWVGIGSVLSKAGPLSLILGYAFWGCFFIWPLYLCVAEMCAYLPVRGSIFTLAARFVDPAVGFAMGWTYFFASTMLVCVEYSAVATVMQYWDRDTNPAATGRLLGWWSVVIYAGFTIAGPDMIALAAGEIQNPRRTIPRVAQLIFYRIVGFYVVGVLAVGIICSSRDPRLVGAIKNGEPGAAASPWVIGIENLGIGFLPHLINALIMLSGWSCGNAYLYSSSRTLYGLARSGQAPAILLKCTKAGVPIYCVLVVSAITCITFLVSSNSAVEVFFWFVDLTTTALIATYTFMLVTYLGFYRARKAQGLADQYLPYVAPLTPYAPCTKAGVPIYCVLVVSAITCITFLVSSNSAVEVFFWFVDLTTTALIATYTFMLITYLGFYRARKAQGLADQYLPYVAPLTPYAPVVSLICGCTALVFVGFDVFSPFSIRGFITSYFALLWAAVMFGVGRFLVWKRGGKMGFIAAKDADLLSGKDEIDEECRHWEEGGIEEVEKARLAKMSVGRRTWEKMW</sequence>
<reference evidence="8" key="1">
    <citation type="submission" date="2015-05" db="EMBL/GenBank/DDBJ databases">
        <authorList>
            <person name="Fogelqvist Johan"/>
        </authorList>
    </citation>
    <scope>NUCLEOTIDE SEQUENCE [LARGE SCALE GENOMIC DNA]</scope>
</reference>
<dbReference type="PANTHER" id="PTHR43341:SF39">
    <property type="entry name" value="AMINO ACID TRANSPORTER (EUROFUNG)-RELATED"/>
    <property type="match status" value="1"/>
</dbReference>
<feature type="transmembrane region" description="Helical" evidence="5">
    <location>
        <begin position="125"/>
        <end position="150"/>
    </location>
</feature>
<keyword evidence="2 5" id="KW-0812">Transmembrane</keyword>
<dbReference type="Pfam" id="PF00324">
    <property type="entry name" value="AA_permease"/>
    <property type="match status" value="2"/>
</dbReference>
<dbReference type="Gene3D" id="1.20.1740.10">
    <property type="entry name" value="Amino acid/polyamine transporter I"/>
    <property type="match status" value="1"/>
</dbReference>
<feature type="transmembrane region" description="Helical" evidence="5">
    <location>
        <begin position="49"/>
        <end position="68"/>
    </location>
</feature>
<dbReference type="GO" id="GO:0015171">
    <property type="term" value="F:amino acid transmembrane transporter activity"/>
    <property type="evidence" value="ECO:0007669"/>
    <property type="project" value="TreeGrafter"/>
</dbReference>
<gene>
    <name evidence="7" type="ORF">BN1723_006206</name>
</gene>
<feature type="transmembrane region" description="Helical" evidence="5">
    <location>
        <begin position="331"/>
        <end position="357"/>
    </location>
</feature>
<feature type="transmembrane region" description="Helical" evidence="5">
    <location>
        <begin position="80"/>
        <end position="104"/>
    </location>
</feature>
<proteinExistence type="predicted"/>
<evidence type="ECO:0000256" key="1">
    <source>
        <dbReference type="ARBA" id="ARBA00004141"/>
    </source>
</evidence>
<feature type="transmembrane region" description="Helical" evidence="5">
    <location>
        <begin position="388"/>
        <end position="408"/>
    </location>
</feature>
<evidence type="ECO:0000313" key="7">
    <source>
        <dbReference type="EMBL" id="CRK44613.1"/>
    </source>
</evidence>
<dbReference type="Proteomes" id="UP000045706">
    <property type="component" value="Unassembled WGS sequence"/>
</dbReference>
<protein>
    <recommendedName>
        <fullName evidence="6">Amino acid permease/ SLC12A domain-containing protein</fullName>
    </recommendedName>
</protein>
<feature type="domain" description="Amino acid permease/ SLC12A" evidence="6">
    <location>
        <begin position="46"/>
        <end position="151"/>
    </location>
</feature>
<dbReference type="GO" id="GO:0016020">
    <property type="term" value="C:membrane"/>
    <property type="evidence" value="ECO:0007669"/>
    <property type="project" value="UniProtKB-SubCell"/>
</dbReference>
<feature type="transmembrane region" description="Helical" evidence="5">
    <location>
        <begin position="493"/>
        <end position="513"/>
    </location>
</feature>
<feature type="domain" description="Amino acid permease/ SLC12A" evidence="6">
    <location>
        <begin position="160"/>
        <end position="383"/>
    </location>
</feature>
<dbReference type="AlphaFoldDB" id="A0A0G4NDW2"/>
<dbReference type="InterPro" id="IPR004841">
    <property type="entry name" value="AA-permease/SLC12A_dom"/>
</dbReference>
<name>A0A0G4NDW2_VERLO</name>
<keyword evidence="3 5" id="KW-1133">Transmembrane helix</keyword>
<evidence type="ECO:0000256" key="5">
    <source>
        <dbReference type="SAM" id="Phobius"/>
    </source>
</evidence>
<dbReference type="PIRSF" id="PIRSF006060">
    <property type="entry name" value="AA_transporter"/>
    <property type="match status" value="1"/>
</dbReference>
<evidence type="ECO:0000256" key="2">
    <source>
        <dbReference type="ARBA" id="ARBA00022692"/>
    </source>
</evidence>
<dbReference type="InterPro" id="IPR050524">
    <property type="entry name" value="APC_YAT"/>
</dbReference>
<feature type="transmembrane region" description="Helical" evidence="5">
    <location>
        <begin position="453"/>
        <end position="481"/>
    </location>
</feature>
<accession>A0A0G4NDW2</accession>